<dbReference type="InterPro" id="IPR012902">
    <property type="entry name" value="N_methyl_site"/>
</dbReference>
<dbReference type="GO" id="GO:0009289">
    <property type="term" value="C:pilus"/>
    <property type="evidence" value="ECO:0007669"/>
    <property type="project" value="InterPro"/>
</dbReference>
<dbReference type="InterPro" id="IPR007971">
    <property type="entry name" value="Bundlin"/>
</dbReference>
<dbReference type="NCBIfam" id="TIGR02532">
    <property type="entry name" value="IV_pilin_GFxxxE"/>
    <property type="match status" value="1"/>
</dbReference>
<sequence length="172" mass="18540">MTNGIDKSDLHIGKISSAAKPNLGEHNRRNAGFTFIEVLAVLGIIALATVGVLSLRDWATSNARIAEVKSQVATIQSGVQQWRPRNGVYTGISVSSLSSVASLPIDWADGTGINPWGGDIEVTVDSADATRYQVRFTNIRVEEEGMRLQRDFADIAEAVNYAAGTFEITFQG</sequence>
<organism evidence="2 3">
    <name type="scientific">Aliidiomarina iranensis</name>
    <dbReference type="NCBI Taxonomy" id="1434071"/>
    <lineage>
        <taxon>Bacteria</taxon>
        <taxon>Pseudomonadati</taxon>
        <taxon>Pseudomonadota</taxon>
        <taxon>Gammaproteobacteria</taxon>
        <taxon>Alteromonadales</taxon>
        <taxon>Idiomarinaceae</taxon>
        <taxon>Aliidiomarina</taxon>
    </lineage>
</organism>
<keyword evidence="3" id="KW-1185">Reference proteome</keyword>
<keyword evidence="1" id="KW-1133">Transmembrane helix</keyword>
<dbReference type="Gene3D" id="3.30.1690.10">
    <property type="entry name" value="TcpA-like pilin"/>
    <property type="match status" value="1"/>
</dbReference>
<dbReference type="OrthoDB" id="6237251at2"/>
<dbReference type="SUPFAM" id="SSF54523">
    <property type="entry name" value="Pili subunits"/>
    <property type="match status" value="1"/>
</dbReference>
<evidence type="ECO:0000313" key="3">
    <source>
        <dbReference type="Proteomes" id="UP000288395"/>
    </source>
</evidence>
<keyword evidence="1" id="KW-0812">Transmembrane</keyword>
<dbReference type="Pfam" id="PF07963">
    <property type="entry name" value="N_methyl"/>
    <property type="match status" value="1"/>
</dbReference>
<feature type="transmembrane region" description="Helical" evidence="1">
    <location>
        <begin position="31"/>
        <end position="55"/>
    </location>
</feature>
<evidence type="ECO:0000313" key="2">
    <source>
        <dbReference type="EMBL" id="RUO21141.1"/>
    </source>
</evidence>
<dbReference type="EMBL" id="PIPJ01000003">
    <property type="protein sequence ID" value="RUO21141.1"/>
    <property type="molecule type" value="Genomic_DNA"/>
</dbReference>
<keyword evidence="1" id="KW-0472">Membrane</keyword>
<reference evidence="3" key="1">
    <citation type="journal article" date="2018" name="Front. Microbiol.">
        <title>Genome-Based Analysis Reveals the Taxonomy and Diversity of the Family Idiomarinaceae.</title>
        <authorList>
            <person name="Liu Y."/>
            <person name="Lai Q."/>
            <person name="Shao Z."/>
        </authorList>
    </citation>
    <scope>NUCLEOTIDE SEQUENCE [LARGE SCALE GENOMIC DNA]</scope>
    <source>
        <strain evidence="3">GBPy7</strain>
    </source>
</reference>
<comment type="caution">
    <text evidence="2">The sequence shown here is derived from an EMBL/GenBank/DDBJ whole genome shotgun (WGS) entry which is preliminary data.</text>
</comment>
<dbReference type="InterPro" id="IPR045584">
    <property type="entry name" value="Pilin-like"/>
</dbReference>
<protein>
    <submittedName>
        <fullName evidence="2">Prepilin-type cleavage/methylation domain-containing protein</fullName>
    </submittedName>
</protein>
<name>A0A432VWS0_9GAMM</name>
<dbReference type="AlphaFoldDB" id="A0A432VWS0"/>
<gene>
    <name evidence="2" type="ORF">CWE08_05990</name>
</gene>
<proteinExistence type="predicted"/>
<accession>A0A432VWS0</accession>
<evidence type="ECO:0000256" key="1">
    <source>
        <dbReference type="SAM" id="Phobius"/>
    </source>
</evidence>
<dbReference type="Pfam" id="PF05307">
    <property type="entry name" value="Bundlin"/>
    <property type="match status" value="1"/>
</dbReference>
<dbReference type="RefSeq" id="WP_126766716.1">
    <property type="nucleotide sequence ID" value="NZ_PIPJ01000003.1"/>
</dbReference>
<dbReference type="Proteomes" id="UP000288395">
    <property type="component" value="Unassembled WGS sequence"/>
</dbReference>